<dbReference type="EMBL" id="BMWS01000001">
    <property type="protein sequence ID" value="GGX02561.1"/>
    <property type="molecule type" value="Genomic_DNA"/>
</dbReference>
<feature type="domain" description="HTH araC/xylS-type" evidence="4">
    <location>
        <begin position="107"/>
        <end position="177"/>
    </location>
</feature>
<dbReference type="PANTHER" id="PTHR43280">
    <property type="entry name" value="ARAC-FAMILY TRANSCRIPTIONAL REGULATOR"/>
    <property type="match status" value="1"/>
</dbReference>
<dbReference type="GO" id="GO:0043565">
    <property type="term" value="F:sequence-specific DNA binding"/>
    <property type="evidence" value="ECO:0007669"/>
    <property type="project" value="InterPro"/>
</dbReference>
<keyword evidence="1" id="KW-0805">Transcription regulation</keyword>
<evidence type="ECO:0000256" key="2">
    <source>
        <dbReference type="ARBA" id="ARBA00023125"/>
    </source>
</evidence>
<keyword evidence="2" id="KW-0238">DNA-binding</keyword>
<protein>
    <recommendedName>
        <fullName evidence="4">HTH araC/xylS-type domain-containing protein</fullName>
    </recommendedName>
</protein>
<evidence type="ECO:0000256" key="3">
    <source>
        <dbReference type="ARBA" id="ARBA00023163"/>
    </source>
</evidence>
<sequence length="207" mass="24005">MRIGYRDYKKVKSIFIKNMVCDRCKNVLQQEFRHAEIPVKTVKLDEIVFDETQTKNYKILQEIVTRNGFEIINSESTILVEQVKSYLINELSKNSKSNSKHINKEYSTISKLFSNSQDITIEKYYILLKIEKAKELVQMGNLSFSDIAYSLDYKSGSHLAKQFKSITGMSMSDYKKNTIMGSTISGQNYINTNQYCKNKNVRNTLVL</sequence>
<evidence type="ECO:0000313" key="5">
    <source>
        <dbReference type="EMBL" id="GGX02561.1"/>
    </source>
</evidence>
<dbReference type="PROSITE" id="PS01124">
    <property type="entry name" value="HTH_ARAC_FAMILY_2"/>
    <property type="match status" value="1"/>
</dbReference>
<evidence type="ECO:0000259" key="4">
    <source>
        <dbReference type="PROSITE" id="PS01124"/>
    </source>
</evidence>
<dbReference type="AlphaFoldDB" id="A0A918JRR5"/>
<keyword evidence="6" id="KW-1185">Reference proteome</keyword>
<gene>
    <name evidence="5" type="ORF">GCM10007384_00350</name>
</gene>
<dbReference type="InterPro" id="IPR018060">
    <property type="entry name" value="HTH_AraC"/>
</dbReference>
<evidence type="ECO:0000256" key="1">
    <source>
        <dbReference type="ARBA" id="ARBA00023015"/>
    </source>
</evidence>
<reference evidence="5 6" key="1">
    <citation type="journal article" date="2014" name="Int. J. Syst. Evol. Microbiol.">
        <title>Complete genome sequence of Corynebacterium casei LMG S-19264T (=DSM 44701T), isolated from a smear-ripened cheese.</title>
        <authorList>
            <consortium name="US DOE Joint Genome Institute (JGI-PGF)"/>
            <person name="Walter F."/>
            <person name="Albersmeier A."/>
            <person name="Kalinowski J."/>
            <person name="Ruckert C."/>
        </authorList>
    </citation>
    <scope>NUCLEOTIDE SEQUENCE [LARGE SCALE GENOMIC DNA]</scope>
    <source>
        <strain evidence="5 6">KCTC 12285</strain>
    </source>
</reference>
<dbReference type="Gene3D" id="1.10.10.60">
    <property type="entry name" value="Homeodomain-like"/>
    <property type="match status" value="1"/>
</dbReference>
<evidence type="ECO:0000313" key="6">
    <source>
        <dbReference type="Proteomes" id="UP000601108"/>
    </source>
</evidence>
<proteinExistence type="predicted"/>
<name>A0A918JRR5_9FLAO</name>
<dbReference type="Pfam" id="PF12833">
    <property type="entry name" value="HTH_18"/>
    <property type="match status" value="1"/>
</dbReference>
<dbReference type="PANTHER" id="PTHR43280:SF2">
    <property type="entry name" value="HTH-TYPE TRANSCRIPTIONAL REGULATOR EXSA"/>
    <property type="match status" value="1"/>
</dbReference>
<comment type="caution">
    <text evidence="5">The sequence shown here is derived from an EMBL/GenBank/DDBJ whole genome shotgun (WGS) entry which is preliminary data.</text>
</comment>
<accession>A0A918JRR5</accession>
<dbReference type="GO" id="GO:0003700">
    <property type="term" value="F:DNA-binding transcription factor activity"/>
    <property type="evidence" value="ECO:0007669"/>
    <property type="project" value="InterPro"/>
</dbReference>
<organism evidence="5 6">
    <name type="scientific">Aquimarina muelleri</name>
    <dbReference type="NCBI Taxonomy" id="279356"/>
    <lineage>
        <taxon>Bacteria</taxon>
        <taxon>Pseudomonadati</taxon>
        <taxon>Bacteroidota</taxon>
        <taxon>Flavobacteriia</taxon>
        <taxon>Flavobacteriales</taxon>
        <taxon>Flavobacteriaceae</taxon>
        <taxon>Aquimarina</taxon>
    </lineage>
</organism>
<keyword evidence="3" id="KW-0804">Transcription</keyword>
<dbReference type="InterPro" id="IPR009057">
    <property type="entry name" value="Homeodomain-like_sf"/>
</dbReference>
<dbReference type="Proteomes" id="UP000601108">
    <property type="component" value="Unassembled WGS sequence"/>
</dbReference>
<dbReference type="SMART" id="SM00342">
    <property type="entry name" value="HTH_ARAC"/>
    <property type="match status" value="1"/>
</dbReference>
<dbReference type="SUPFAM" id="SSF46689">
    <property type="entry name" value="Homeodomain-like"/>
    <property type="match status" value="1"/>
</dbReference>